<evidence type="ECO:0000256" key="1">
    <source>
        <dbReference type="SAM" id="MobiDB-lite"/>
    </source>
</evidence>
<proteinExistence type="predicted"/>
<organism evidence="2 3">
    <name type="scientific">Litorilinea aerophila</name>
    <dbReference type="NCBI Taxonomy" id="1204385"/>
    <lineage>
        <taxon>Bacteria</taxon>
        <taxon>Bacillati</taxon>
        <taxon>Chloroflexota</taxon>
        <taxon>Caldilineae</taxon>
        <taxon>Caldilineales</taxon>
        <taxon>Caldilineaceae</taxon>
        <taxon>Litorilinea</taxon>
    </lineage>
</organism>
<accession>A0A540VMG2</accession>
<dbReference type="EMBL" id="VIGC01000001">
    <property type="protein sequence ID" value="TQE97955.1"/>
    <property type="molecule type" value="Genomic_DNA"/>
</dbReference>
<dbReference type="AlphaFoldDB" id="A0A540VMG2"/>
<gene>
    <name evidence="2" type="ORF">FKZ61_00830</name>
</gene>
<evidence type="ECO:0000313" key="3">
    <source>
        <dbReference type="Proteomes" id="UP000317371"/>
    </source>
</evidence>
<dbReference type="Gene3D" id="1.10.8.290">
    <property type="entry name" value="uncharacterized protein sp1917 domain"/>
    <property type="match status" value="1"/>
</dbReference>
<evidence type="ECO:0000313" key="2">
    <source>
        <dbReference type="EMBL" id="TQE97955.1"/>
    </source>
</evidence>
<dbReference type="InterPro" id="IPR023204">
    <property type="entry name" value="SP1917_dom_sf"/>
</dbReference>
<comment type="caution">
    <text evidence="2">The sequence shown here is derived from an EMBL/GenBank/DDBJ whole genome shotgun (WGS) entry which is preliminary data.</text>
</comment>
<dbReference type="InterPro" id="IPR014580">
    <property type="entry name" value="UCP033199"/>
</dbReference>
<dbReference type="OrthoDB" id="3192540at2"/>
<dbReference type="Proteomes" id="UP000317371">
    <property type="component" value="Unassembled WGS sequence"/>
</dbReference>
<name>A0A540VMG2_9CHLR</name>
<keyword evidence="3" id="KW-1185">Reference proteome</keyword>
<dbReference type="Pfam" id="PF09966">
    <property type="entry name" value="DUF2200"/>
    <property type="match status" value="1"/>
</dbReference>
<sequence>MVRACAPTIANRPGSSRSVQGVICGVRVEEIEDPLMQQAPPHPRSARHTRSGVKGIWRMRTPTAWWMAEATAGATPSMGISAMALAP</sequence>
<dbReference type="InParanoid" id="A0A540VMG2"/>
<feature type="region of interest" description="Disordered" evidence="1">
    <location>
        <begin position="35"/>
        <end position="54"/>
    </location>
</feature>
<protein>
    <submittedName>
        <fullName evidence="2">DUF2200 domain-containing protein</fullName>
    </submittedName>
</protein>
<reference evidence="2 3" key="1">
    <citation type="submission" date="2019-06" db="EMBL/GenBank/DDBJ databases">
        <title>Genome sequence of Litorilinea aerophila BAA-2444.</title>
        <authorList>
            <person name="Maclea K.S."/>
            <person name="Maurais E.G."/>
            <person name="Iannazzi L.C."/>
        </authorList>
    </citation>
    <scope>NUCLEOTIDE SEQUENCE [LARGE SCALE GENOMIC DNA]</scope>
    <source>
        <strain evidence="2 3">ATCC BAA-2444</strain>
    </source>
</reference>